<dbReference type="GO" id="GO:0006334">
    <property type="term" value="P:nucleosome assembly"/>
    <property type="evidence" value="ECO:0007669"/>
    <property type="project" value="InterPro"/>
</dbReference>
<dbReference type="Pfam" id="PF00538">
    <property type="entry name" value="Linker_histone"/>
    <property type="match status" value="1"/>
</dbReference>
<feature type="region of interest" description="Disordered" evidence="2">
    <location>
        <begin position="1"/>
        <end position="100"/>
    </location>
</feature>
<dbReference type="EMBL" id="BQFW01000013">
    <property type="protein sequence ID" value="GJJ77606.1"/>
    <property type="molecule type" value="Genomic_DNA"/>
</dbReference>
<organism evidence="4 5">
    <name type="scientific">Entomortierella parvispora</name>
    <dbReference type="NCBI Taxonomy" id="205924"/>
    <lineage>
        <taxon>Eukaryota</taxon>
        <taxon>Fungi</taxon>
        <taxon>Fungi incertae sedis</taxon>
        <taxon>Mucoromycota</taxon>
        <taxon>Mortierellomycotina</taxon>
        <taxon>Mortierellomycetes</taxon>
        <taxon>Mortierellales</taxon>
        <taxon>Mortierellaceae</taxon>
        <taxon>Entomortierella</taxon>
    </lineage>
</organism>
<feature type="compositionally biased region" description="Low complexity" evidence="2">
    <location>
        <begin position="7"/>
        <end position="20"/>
    </location>
</feature>
<feature type="compositionally biased region" description="Basic and acidic residues" evidence="2">
    <location>
        <begin position="134"/>
        <end position="144"/>
    </location>
</feature>
<gene>
    <name evidence="4" type="ORF">EMPS_09965</name>
</gene>
<feature type="region of interest" description="Disordered" evidence="2">
    <location>
        <begin position="112"/>
        <end position="144"/>
    </location>
</feature>
<reference evidence="4" key="1">
    <citation type="submission" date="2021-11" db="EMBL/GenBank/DDBJ databases">
        <authorList>
            <person name="Herlambang A."/>
            <person name="Guo Y."/>
            <person name="Takashima Y."/>
            <person name="Nishizawa T."/>
        </authorList>
    </citation>
    <scope>NUCLEOTIDE SEQUENCE</scope>
    <source>
        <strain evidence="4">E1425</strain>
    </source>
</reference>
<dbReference type="SMART" id="SM00526">
    <property type="entry name" value="H15"/>
    <property type="match status" value="1"/>
</dbReference>
<keyword evidence="5" id="KW-1185">Reference proteome</keyword>
<feature type="domain" description="H15" evidence="3">
    <location>
        <begin position="190"/>
        <end position="262"/>
    </location>
</feature>
<evidence type="ECO:0000313" key="4">
    <source>
        <dbReference type="EMBL" id="GJJ77606.1"/>
    </source>
</evidence>
<evidence type="ECO:0000256" key="1">
    <source>
        <dbReference type="ARBA" id="ARBA00020833"/>
    </source>
</evidence>
<dbReference type="AlphaFoldDB" id="A0A9P3M0J4"/>
<evidence type="ECO:0000313" key="5">
    <source>
        <dbReference type="Proteomes" id="UP000827284"/>
    </source>
</evidence>
<protein>
    <recommendedName>
        <fullName evidence="1">Histone H1</fullName>
    </recommendedName>
</protein>
<name>A0A9P3M0J4_9FUNG</name>
<feature type="compositionally biased region" description="Polar residues" evidence="2">
    <location>
        <begin position="21"/>
        <end position="32"/>
    </location>
</feature>
<reference evidence="4" key="2">
    <citation type="journal article" date="2022" name="Microbiol. Resour. Announc.">
        <title>Whole-Genome Sequence of Entomortierella parvispora E1425, a Mucoromycotan Fungus Associated with Burkholderiaceae-Related Endosymbiotic Bacteria.</title>
        <authorList>
            <person name="Herlambang A."/>
            <person name="Guo Y."/>
            <person name="Takashima Y."/>
            <person name="Narisawa K."/>
            <person name="Ohta H."/>
            <person name="Nishizawa T."/>
        </authorList>
    </citation>
    <scope>NUCLEOTIDE SEQUENCE</scope>
    <source>
        <strain evidence="4">E1425</strain>
    </source>
</reference>
<feature type="compositionally biased region" description="Polar residues" evidence="2">
    <location>
        <begin position="42"/>
        <end position="65"/>
    </location>
</feature>
<dbReference type="GO" id="GO:0003677">
    <property type="term" value="F:DNA binding"/>
    <property type="evidence" value="ECO:0007669"/>
    <property type="project" value="InterPro"/>
</dbReference>
<dbReference type="InterPro" id="IPR036390">
    <property type="entry name" value="WH_DNA-bd_sf"/>
</dbReference>
<dbReference type="OrthoDB" id="2445029at2759"/>
<dbReference type="InterPro" id="IPR036388">
    <property type="entry name" value="WH-like_DNA-bd_sf"/>
</dbReference>
<feature type="compositionally biased region" description="Low complexity" evidence="2">
    <location>
        <begin position="285"/>
        <end position="316"/>
    </location>
</feature>
<sequence>MSADNTSSSSPPSSLEPSVSLAEQASASTRQGRTQDRHRSDQQPLLGQSSQTQLTVQEDPLQQQGAAPEMEHKHGNTLKRKIEQGPAMPSRHQRSRGPAPKETVVLQASDVPINNPEIDNPEPRQTKTRTRRLTSREPATEPRLKKQSLLAHPGVMAALGPRQTPRNTVPLKQPPLFSNARGAFVGRRGNSSTLSRYSSGLDAIRHNKDKKGATRSAIKLFIGDKYCPKWDSFEERFNDAVKRGVKEGIFKYTNNNNTRLAVIRPLTTKTAKHDKISNSAQLRTPQSSAASLQSPSLPHSQDISSSSGVSHSYQSGAGQNMPDSAGISGVNATTDSTTEETSRRLRSRSGEIIPKRALPHKKR</sequence>
<comment type="caution">
    <text evidence="4">The sequence shown here is derived from an EMBL/GenBank/DDBJ whole genome shotgun (WGS) entry which is preliminary data.</text>
</comment>
<dbReference type="Proteomes" id="UP000827284">
    <property type="component" value="Unassembled WGS sequence"/>
</dbReference>
<dbReference type="SUPFAM" id="SSF46785">
    <property type="entry name" value="Winged helix' DNA-binding domain"/>
    <property type="match status" value="1"/>
</dbReference>
<dbReference type="InterPro" id="IPR005818">
    <property type="entry name" value="Histone_H1/H5_H15"/>
</dbReference>
<feature type="region of interest" description="Disordered" evidence="2">
    <location>
        <begin position="268"/>
        <end position="363"/>
    </location>
</feature>
<dbReference type="PROSITE" id="PS51504">
    <property type="entry name" value="H15"/>
    <property type="match status" value="1"/>
</dbReference>
<proteinExistence type="predicted"/>
<dbReference type="GO" id="GO:0000786">
    <property type="term" value="C:nucleosome"/>
    <property type="evidence" value="ECO:0007669"/>
    <property type="project" value="InterPro"/>
</dbReference>
<dbReference type="Gene3D" id="1.10.10.10">
    <property type="entry name" value="Winged helix-like DNA-binding domain superfamily/Winged helix DNA-binding domain"/>
    <property type="match status" value="1"/>
</dbReference>
<evidence type="ECO:0000259" key="3">
    <source>
        <dbReference type="PROSITE" id="PS51504"/>
    </source>
</evidence>
<evidence type="ECO:0000256" key="2">
    <source>
        <dbReference type="SAM" id="MobiDB-lite"/>
    </source>
</evidence>
<accession>A0A9P3M0J4</accession>